<dbReference type="InterPro" id="IPR016208">
    <property type="entry name" value="Ald_Oxase/xanthine_DH-like"/>
</dbReference>
<dbReference type="PROSITE" id="PS51387">
    <property type="entry name" value="FAD_PCMH"/>
    <property type="match status" value="1"/>
</dbReference>
<dbReference type="Pfam" id="PF03450">
    <property type="entry name" value="CO_deh_flav_C"/>
    <property type="match status" value="1"/>
</dbReference>
<sequence>MTAASGFSVLRPATLAEAVAAAAMPGAVPIGGATALQLDWAAGAARPGLLVDLTRCAALSGSGVEPDGGLRIGAAARLAALEHDPHAAAGAPLLLAALRSVAAPPIRTRATLGGNIAGRTGCLIPALLALDAALVLASAAGERTVPLAAWLAAPPAAGEIVVAVLLPKPSPRRVETARKIGRRAAFTPSVIGVAASLDIGPDGRIGAARLAVGGGPNRPRRLAESEALLVGCDVGAADWHALRGALLEEIDAADDGWRSRSYRRRVAAHAIVAGLGGAFPPHPGPLPAGGERGQGRALPVKGVRAEDRAIPLPLAGEGRVRALPEEVEVSHRSLGDRWRIRPDVQAKVEGGFRYLTEHRAPDMLIGRILRAGRPHARIRAIDVGAAEALPGVRAVVTAADVKGENAFGIVVQDQPALAADRVRFAGEPVAALAAVDAATAERALSLIRVDYEDLPVVTDPEAALAEDAPRVHEGGNLLTDLHFVRGDLAGAWEGCAHIVEATYLTPRQMHGFMETEGGFARPELDGGLSVFAGGQYALRDRMQLARILGLPEEKIRVVTSPTGGAFGGKDELTVQPALALLALKSGRPVRLQLDRAESVLSGWKRHPMTIRMRTGCDAAGRLVAQQVDVVADAGAYASLGPGVLETALEHACGPYGIPHVETRGRLVYTNNGLCGAFRGFGANQMTYAIECQIGRLAERAGLDPFEMRRRALRRPGTPGYLGQTVGPSERLDEMLAAAEASALWAAPRGLSGDGAMITGIGFAMNYQGTGLGSIPPDPGGGRLALAPDGKIEAAFGFDEMGQGALAMIQAVVAGALGCDRDDVRPIVGDTALTPESGSTTAARATFVAWKTARTAGPALAADLVAAAALRLGRDPADLAVAPGGIRDRRANDAAPLIGFAELAASLDPLPQASAAFEFPKTDYTRGNARFLFISGATLARVAIDRVTGMVRVTDIEQHAAAGPIVDPAGYLGQIEGGAVQGLGFTLTEDMRTSGGVFLEKNLDQYLMPSIADAPERMTTFALEDLDPGDPFGPRGVGELGIGAVTPAIAAAIADATGLWPATTPIAPEAVLDALEGAG</sequence>
<dbReference type="InterPro" id="IPR000674">
    <property type="entry name" value="Ald_Oxase/Xan_DH_a/b"/>
</dbReference>
<dbReference type="Gene3D" id="3.90.1170.50">
    <property type="entry name" value="Aldehyde oxidase/xanthine dehydrogenase, a/b hammerhead"/>
    <property type="match status" value="1"/>
</dbReference>
<evidence type="ECO:0000259" key="9">
    <source>
        <dbReference type="PROSITE" id="PS51387"/>
    </source>
</evidence>
<dbReference type="Pfam" id="PF20256">
    <property type="entry name" value="MoCoBD_2"/>
    <property type="match status" value="1"/>
</dbReference>
<comment type="caution">
    <text evidence="10">The sequence shown here is derived from an EMBL/GenBank/DDBJ whole genome shotgun (WGS) entry which is preliminary data.</text>
</comment>
<dbReference type="SUPFAM" id="SSF56176">
    <property type="entry name" value="FAD-binding/transporter-associated domain-like"/>
    <property type="match status" value="1"/>
</dbReference>
<evidence type="ECO:0000256" key="1">
    <source>
        <dbReference type="ARBA" id="ARBA00001924"/>
    </source>
</evidence>
<dbReference type="PANTHER" id="PTHR11908:SF157">
    <property type="entry name" value="XANTHINE DEHYDROGENASE SUBUNIT D-RELATED"/>
    <property type="match status" value="1"/>
</dbReference>
<evidence type="ECO:0000256" key="6">
    <source>
        <dbReference type="ARBA" id="ARBA00023004"/>
    </source>
</evidence>
<dbReference type="InterPro" id="IPR036318">
    <property type="entry name" value="FAD-bd_PCMH-like_sf"/>
</dbReference>
<dbReference type="Gene3D" id="3.30.365.10">
    <property type="entry name" value="Aldehyde oxidase/xanthine dehydrogenase, molybdopterin binding domain"/>
    <property type="match status" value="5"/>
</dbReference>
<dbReference type="InterPro" id="IPR016167">
    <property type="entry name" value="FAD-bd_PCMH_sub1"/>
</dbReference>
<dbReference type="InterPro" id="IPR016169">
    <property type="entry name" value="FAD-bd_PCMH_sub2"/>
</dbReference>
<keyword evidence="3" id="KW-0001">2Fe-2S</keyword>
<dbReference type="SUPFAM" id="SSF54665">
    <property type="entry name" value="CO dehydrogenase molybdoprotein N-domain-like"/>
    <property type="match status" value="1"/>
</dbReference>
<protein>
    <submittedName>
        <fullName evidence="10">Xanthine dehydrogenase D subunit</fullName>
    </submittedName>
</protein>
<dbReference type="GO" id="GO:0071949">
    <property type="term" value="F:FAD binding"/>
    <property type="evidence" value="ECO:0007669"/>
    <property type="project" value="InterPro"/>
</dbReference>
<dbReference type="InterPro" id="IPR036856">
    <property type="entry name" value="Ald_Oxase/Xan_DH_a/b_sf"/>
</dbReference>
<dbReference type="InterPro" id="IPR005107">
    <property type="entry name" value="CO_DH_flav_C"/>
</dbReference>
<evidence type="ECO:0000313" key="11">
    <source>
        <dbReference type="Proteomes" id="UP000523821"/>
    </source>
</evidence>
<dbReference type="InterPro" id="IPR037165">
    <property type="entry name" value="AldOxase/xan_DH_Mopterin-bd_sf"/>
</dbReference>
<dbReference type="EMBL" id="JACHOO010000010">
    <property type="protein sequence ID" value="MBB5754810.1"/>
    <property type="molecule type" value="Genomic_DNA"/>
</dbReference>
<evidence type="ECO:0000256" key="3">
    <source>
        <dbReference type="ARBA" id="ARBA00022714"/>
    </source>
</evidence>
<evidence type="ECO:0000256" key="4">
    <source>
        <dbReference type="ARBA" id="ARBA00022723"/>
    </source>
</evidence>
<dbReference type="Pfam" id="PF00941">
    <property type="entry name" value="FAD_binding_5"/>
    <property type="match status" value="1"/>
</dbReference>
<dbReference type="InterPro" id="IPR036683">
    <property type="entry name" value="CO_DH_flav_C_dom_sf"/>
</dbReference>
<evidence type="ECO:0000256" key="2">
    <source>
        <dbReference type="ARBA" id="ARBA00022630"/>
    </source>
</evidence>
<dbReference type="GO" id="GO:0051537">
    <property type="term" value="F:2 iron, 2 sulfur cluster binding"/>
    <property type="evidence" value="ECO:0007669"/>
    <property type="project" value="UniProtKB-KW"/>
</dbReference>
<keyword evidence="2" id="KW-0285">Flavoprotein</keyword>
<keyword evidence="11" id="KW-1185">Reference proteome</keyword>
<evidence type="ECO:0000256" key="8">
    <source>
        <dbReference type="ARBA" id="ARBA00034078"/>
    </source>
</evidence>
<dbReference type="PANTHER" id="PTHR11908">
    <property type="entry name" value="XANTHINE DEHYDROGENASE"/>
    <property type="match status" value="1"/>
</dbReference>
<name>A0A7W9FQ43_9HYPH</name>
<dbReference type="Proteomes" id="UP000523821">
    <property type="component" value="Unassembled WGS sequence"/>
</dbReference>
<dbReference type="SMART" id="SM01092">
    <property type="entry name" value="CO_deh_flav_C"/>
    <property type="match status" value="1"/>
</dbReference>
<keyword evidence="6" id="KW-0408">Iron</keyword>
<comment type="cofactor">
    <cofactor evidence="8">
        <name>[2Fe-2S] cluster</name>
        <dbReference type="ChEBI" id="CHEBI:190135"/>
    </cofactor>
</comment>
<feature type="domain" description="FAD-binding PCMH-type" evidence="9">
    <location>
        <begin position="2"/>
        <end position="171"/>
    </location>
</feature>
<proteinExistence type="predicted"/>
<accession>A0A7W9FQ43</accession>
<evidence type="ECO:0000256" key="5">
    <source>
        <dbReference type="ARBA" id="ARBA00022827"/>
    </source>
</evidence>
<evidence type="ECO:0000313" key="10">
    <source>
        <dbReference type="EMBL" id="MBB5754810.1"/>
    </source>
</evidence>
<dbReference type="SUPFAM" id="SSF56003">
    <property type="entry name" value="Molybdenum cofactor-binding domain"/>
    <property type="match status" value="1"/>
</dbReference>
<dbReference type="InterPro" id="IPR008274">
    <property type="entry name" value="AldOxase/xan_DH_MoCoBD1"/>
</dbReference>
<dbReference type="InterPro" id="IPR016166">
    <property type="entry name" value="FAD-bd_PCMH"/>
</dbReference>
<gene>
    <name evidence="10" type="ORF">GGQ63_003902</name>
</gene>
<dbReference type="GO" id="GO:0016491">
    <property type="term" value="F:oxidoreductase activity"/>
    <property type="evidence" value="ECO:0007669"/>
    <property type="project" value="InterPro"/>
</dbReference>
<dbReference type="InterPro" id="IPR002346">
    <property type="entry name" value="Mopterin_DH_FAD-bd"/>
</dbReference>
<dbReference type="AlphaFoldDB" id="A0A7W9FQ43"/>
<dbReference type="GO" id="GO:0005506">
    <property type="term" value="F:iron ion binding"/>
    <property type="evidence" value="ECO:0007669"/>
    <property type="project" value="InterPro"/>
</dbReference>
<dbReference type="Gene3D" id="3.30.390.50">
    <property type="entry name" value="CO dehydrogenase flavoprotein, C-terminal domain"/>
    <property type="match status" value="1"/>
</dbReference>
<dbReference type="Gene3D" id="3.30.43.10">
    <property type="entry name" value="Uridine Diphospho-n-acetylenolpyruvylglucosamine Reductase, domain 2"/>
    <property type="match status" value="1"/>
</dbReference>
<organism evidence="10 11">
    <name type="scientific">Prosthecomicrobium pneumaticum</name>
    <dbReference type="NCBI Taxonomy" id="81895"/>
    <lineage>
        <taxon>Bacteria</taxon>
        <taxon>Pseudomonadati</taxon>
        <taxon>Pseudomonadota</taxon>
        <taxon>Alphaproteobacteria</taxon>
        <taxon>Hyphomicrobiales</taxon>
        <taxon>Kaistiaceae</taxon>
        <taxon>Prosthecomicrobium</taxon>
    </lineage>
</organism>
<evidence type="ECO:0000256" key="7">
    <source>
        <dbReference type="ARBA" id="ARBA00023014"/>
    </source>
</evidence>
<dbReference type="Pfam" id="PF01315">
    <property type="entry name" value="Ald_Xan_dh_C"/>
    <property type="match status" value="1"/>
</dbReference>
<dbReference type="Pfam" id="PF02738">
    <property type="entry name" value="MoCoBD_1"/>
    <property type="match status" value="1"/>
</dbReference>
<dbReference type="RefSeq" id="WP_343061221.1">
    <property type="nucleotide sequence ID" value="NZ_JACHOO010000010.1"/>
</dbReference>
<dbReference type="SMART" id="SM01008">
    <property type="entry name" value="Ald_Xan_dh_C"/>
    <property type="match status" value="1"/>
</dbReference>
<comment type="cofactor">
    <cofactor evidence="1">
        <name>Mo-molybdopterin</name>
        <dbReference type="ChEBI" id="CHEBI:71302"/>
    </cofactor>
</comment>
<keyword evidence="5" id="KW-0274">FAD</keyword>
<keyword evidence="4" id="KW-0479">Metal-binding</keyword>
<dbReference type="Gene3D" id="3.30.465.10">
    <property type="match status" value="1"/>
</dbReference>
<reference evidence="10 11" key="1">
    <citation type="submission" date="2020-08" db="EMBL/GenBank/DDBJ databases">
        <title>Genomic Encyclopedia of Type Strains, Phase IV (KMG-IV): sequencing the most valuable type-strain genomes for metagenomic binning, comparative biology and taxonomic classification.</title>
        <authorList>
            <person name="Goeker M."/>
        </authorList>
    </citation>
    <scope>NUCLEOTIDE SEQUENCE [LARGE SCALE GENOMIC DNA]</scope>
    <source>
        <strain evidence="10 11">DSM 16268</strain>
    </source>
</reference>
<dbReference type="InterPro" id="IPR046867">
    <property type="entry name" value="AldOxase/xan_DH_MoCoBD2"/>
</dbReference>
<keyword evidence="7" id="KW-0411">Iron-sulfur</keyword>
<dbReference type="SUPFAM" id="SSF55447">
    <property type="entry name" value="CO dehydrogenase flavoprotein C-terminal domain-like"/>
    <property type="match status" value="1"/>
</dbReference>